<name>A0A6I4VRJ1_9BACL</name>
<feature type="transmembrane region" description="Helical" evidence="2">
    <location>
        <begin position="55"/>
        <end position="76"/>
    </location>
</feature>
<evidence type="ECO:0000256" key="2">
    <source>
        <dbReference type="RuleBase" id="RU004429"/>
    </source>
</evidence>
<dbReference type="GO" id="GO:0048038">
    <property type="term" value="F:quinone binding"/>
    <property type="evidence" value="ECO:0007669"/>
    <property type="project" value="UniProtKB-UniRule"/>
</dbReference>
<feature type="transmembrane region" description="Helical" evidence="2">
    <location>
        <begin position="6"/>
        <end position="25"/>
    </location>
</feature>
<dbReference type="PANTHER" id="PTHR33269:SF17">
    <property type="entry name" value="NADH-UBIQUINONE OXIDOREDUCTASE CHAIN 6"/>
    <property type="match status" value="1"/>
</dbReference>
<dbReference type="GO" id="GO:0005886">
    <property type="term" value="C:plasma membrane"/>
    <property type="evidence" value="ECO:0007669"/>
    <property type="project" value="UniProtKB-SubCell"/>
</dbReference>
<dbReference type="NCBIfam" id="NF005168">
    <property type="entry name" value="PRK06638.2-3"/>
    <property type="match status" value="1"/>
</dbReference>
<comment type="subcellular location">
    <subcellularLocation>
        <location evidence="2">Cell membrane</location>
        <topology evidence="2">Multi-pass membrane protein</topology>
    </subcellularLocation>
</comment>
<comment type="similarity">
    <text evidence="1 2">Belongs to the complex I subunit 6 family.</text>
</comment>
<proteinExistence type="inferred from homology"/>
<protein>
    <recommendedName>
        <fullName evidence="2">NADH-quinone oxidoreductase subunit J</fullName>
        <ecNumber evidence="2">7.1.1.-</ecNumber>
    </recommendedName>
</protein>
<dbReference type="PANTHER" id="PTHR33269">
    <property type="entry name" value="NADH-UBIQUINONE OXIDOREDUCTASE CHAIN 6"/>
    <property type="match status" value="1"/>
</dbReference>
<keyword evidence="2" id="KW-0520">NAD</keyword>
<keyword evidence="2" id="KW-1003">Cell membrane</keyword>
<sequence length="165" mass="18142">MNAEFFAFSLFSVFAIGGAVFFLNAIRVMHMALSLAFTFFSLAGIYLLLQAEFLAVVQVLVYAGGISILMIFGIMLTKPEESGASKSFQLHQWLSLIVVTGFFLVIMLIIYQNPIFAPTVKVYSPSVQSIGTTLFKDYAIPFELASILLLVALIGAIVLARKEQK</sequence>
<keyword evidence="2" id="KW-0812">Transmembrane</keyword>
<comment type="function">
    <text evidence="2">NDH-1 shuttles electrons from NADH, via FMN and iron-sulfur (Fe-S) centers, to quinones in the respiratory chain. Couples the redox reaction to proton translocation (for every two electrons transferred, four hydrogen ions are translocated across the cytoplasmic membrane), and thus conserves the redox energy in a proton gradient.</text>
</comment>
<dbReference type="GO" id="GO:0008137">
    <property type="term" value="F:NADH dehydrogenase (ubiquinone) activity"/>
    <property type="evidence" value="ECO:0007669"/>
    <property type="project" value="UniProtKB-UniRule"/>
</dbReference>
<dbReference type="RefSeq" id="WP_160800224.1">
    <property type="nucleotide sequence ID" value="NZ_WUUL01000002.1"/>
</dbReference>
<dbReference type="AlphaFoldDB" id="A0A6I4VRJ1"/>
<feature type="transmembrane region" description="Helical" evidence="2">
    <location>
        <begin position="138"/>
        <end position="160"/>
    </location>
</feature>
<comment type="catalytic activity">
    <reaction evidence="2">
        <text>a quinone + NADH + 5 H(+)(in) = a quinol + NAD(+) + 4 H(+)(out)</text>
        <dbReference type="Rhea" id="RHEA:57888"/>
        <dbReference type="ChEBI" id="CHEBI:15378"/>
        <dbReference type="ChEBI" id="CHEBI:24646"/>
        <dbReference type="ChEBI" id="CHEBI:57540"/>
        <dbReference type="ChEBI" id="CHEBI:57945"/>
        <dbReference type="ChEBI" id="CHEBI:132124"/>
    </reaction>
</comment>
<dbReference type="EMBL" id="WUUL01000002">
    <property type="protein sequence ID" value="MXQ52885.1"/>
    <property type="molecule type" value="Genomic_DNA"/>
</dbReference>
<dbReference type="Proteomes" id="UP000430692">
    <property type="component" value="Unassembled WGS sequence"/>
</dbReference>
<dbReference type="InterPro" id="IPR042106">
    <property type="entry name" value="Nuo/plastoQ_OxRdtase_6_NuoJ"/>
</dbReference>
<dbReference type="Gene3D" id="1.20.120.1200">
    <property type="entry name" value="NADH-ubiquinone/plastoquinone oxidoreductase chain 6, subunit NuoJ"/>
    <property type="match status" value="1"/>
</dbReference>
<dbReference type="InterPro" id="IPR001457">
    <property type="entry name" value="NADH_UbQ/plastoQ_OxRdtase_su6"/>
</dbReference>
<keyword evidence="2" id="KW-0472">Membrane</keyword>
<dbReference type="Pfam" id="PF00499">
    <property type="entry name" value="Oxidored_q3"/>
    <property type="match status" value="1"/>
</dbReference>
<feature type="transmembrane region" description="Helical" evidence="2">
    <location>
        <begin position="32"/>
        <end position="49"/>
    </location>
</feature>
<dbReference type="GO" id="GO:0016491">
    <property type="term" value="F:oxidoreductase activity"/>
    <property type="evidence" value="ECO:0007669"/>
    <property type="project" value="UniProtKB-KW"/>
</dbReference>
<evidence type="ECO:0000256" key="1">
    <source>
        <dbReference type="ARBA" id="ARBA00005698"/>
    </source>
</evidence>
<comment type="caution">
    <text evidence="3">The sequence shown here is derived from an EMBL/GenBank/DDBJ whole genome shotgun (WGS) entry which is preliminary data.</text>
</comment>
<keyword evidence="4" id="KW-1185">Reference proteome</keyword>
<evidence type="ECO:0000313" key="3">
    <source>
        <dbReference type="EMBL" id="MXQ52885.1"/>
    </source>
</evidence>
<dbReference type="EC" id="7.1.1.-" evidence="2"/>
<evidence type="ECO:0000313" key="4">
    <source>
        <dbReference type="Proteomes" id="UP000430692"/>
    </source>
</evidence>
<keyword evidence="3" id="KW-0560">Oxidoreductase</keyword>
<reference evidence="3 4" key="1">
    <citation type="submission" date="2019-12" db="EMBL/GenBank/DDBJ databases">
        <title>Whole-genome analyses of novel actinobacteria.</title>
        <authorList>
            <person name="Sahin N."/>
            <person name="Saygin H."/>
        </authorList>
    </citation>
    <scope>NUCLEOTIDE SEQUENCE [LARGE SCALE GENOMIC DNA]</scope>
    <source>
        <strain evidence="3 4">KC615</strain>
    </source>
</reference>
<accession>A0A6I4VRJ1</accession>
<organism evidence="3 4">
    <name type="scientific">Shimazuella alba</name>
    <dbReference type="NCBI Taxonomy" id="2690964"/>
    <lineage>
        <taxon>Bacteria</taxon>
        <taxon>Bacillati</taxon>
        <taxon>Bacillota</taxon>
        <taxon>Bacilli</taxon>
        <taxon>Bacillales</taxon>
        <taxon>Thermoactinomycetaceae</taxon>
        <taxon>Shimazuella</taxon>
    </lineage>
</organism>
<feature type="transmembrane region" description="Helical" evidence="2">
    <location>
        <begin position="88"/>
        <end position="111"/>
    </location>
</feature>
<keyword evidence="2" id="KW-0874">Quinone</keyword>
<gene>
    <name evidence="3" type="ORF">GSM42_03880</name>
</gene>
<keyword evidence="2" id="KW-1133">Transmembrane helix</keyword>